<dbReference type="EMBL" id="ABDF02000085">
    <property type="protein sequence ID" value="EHK18739.1"/>
    <property type="molecule type" value="Genomic_DNA"/>
</dbReference>
<feature type="repeat" description="ANK" evidence="3">
    <location>
        <begin position="955"/>
        <end position="987"/>
    </location>
</feature>
<dbReference type="HOGENOM" id="CLU_000288_34_23_1"/>
<evidence type="ECO:0000313" key="9">
    <source>
        <dbReference type="Proteomes" id="UP000007115"/>
    </source>
</evidence>
<dbReference type="InterPro" id="IPR031359">
    <property type="entry name" value="NACHT_N"/>
</dbReference>
<dbReference type="OMA" id="QGREYEN"/>
<evidence type="ECO:0000256" key="3">
    <source>
        <dbReference type="PROSITE-ProRule" id="PRU00023"/>
    </source>
</evidence>
<keyword evidence="5" id="KW-1133">Transmembrane helix</keyword>
<dbReference type="GeneID" id="25792410"/>
<evidence type="ECO:0000256" key="1">
    <source>
        <dbReference type="ARBA" id="ARBA00022737"/>
    </source>
</evidence>
<feature type="region of interest" description="Disordered" evidence="4">
    <location>
        <begin position="38"/>
        <end position="89"/>
    </location>
</feature>
<dbReference type="VEuPathDB" id="FungiDB:TRIVIDRAFT_231541"/>
<gene>
    <name evidence="8" type="ORF">TRIVIDRAFT_231541</name>
</gene>
<name>G9N355_HYPVG</name>
<feature type="repeat" description="ANK" evidence="3">
    <location>
        <begin position="1165"/>
        <end position="1197"/>
    </location>
</feature>
<keyword evidence="5" id="KW-0472">Membrane</keyword>
<feature type="domain" description="Nephrocystin 3-like N-terminal" evidence="7">
    <location>
        <begin position="397"/>
        <end position="563"/>
    </location>
</feature>
<dbReference type="PANTHER" id="PTHR24198:SF165">
    <property type="entry name" value="ANKYRIN REPEAT-CONTAINING PROTEIN-RELATED"/>
    <property type="match status" value="1"/>
</dbReference>
<dbReference type="OrthoDB" id="194358at2759"/>
<dbReference type="Pfam" id="PF24883">
    <property type="entry name" value="NPHP3_N"/>
    <property type="match status" value="1"/>
</dbReference>
<dbReference type="InterPro" id="IPR027417">
    <property type="entry name" value="P-loop_NTPase"/>
</dbReference>
<evidence type="ECO:0000313" key="8">
    <source>
        <dbReference type="EMBL" id="EHK18739.1"/>
    </source>
</evidence>
<feature type="repeat" description="ANK" evidence="3">
    <location>
        <begin position="991"/>
        <end position="1020"/>
    </location>
</feature>
<feature type="repeat" description="ANK" evidence="3">
    <location>
        <begin position="913"/>
        <end position="945"/>
    </location>
</feature>
<organism evidence="8 9">
    <name type="scientific">Hypocrea virens (strain Gv29-8 / FGSC 10586)</name>
    <name type="common">Gliocladium virens</name>
    <name type="synonym">Trichoderma virens</name>
    <dbReference type="NCBI Taxonomy" id="413071"/>
    <lineage>
        <taxon>Eukaryota</taxon>
        <taxon>Fungi</taxon>
        <taxon>Dikarya</taxon>
        <taxon>Ascomycota</taxon>
        <taxon>Pezizomycotina</taxon>
        <taxon>Sordariomycetes</taxon>
        <taxon>Hypocreomycetidae</taxon>
        <taxon>Hypocreales</taxon>
        <taxon>Hypocreaceae</taxon>
        <taxon>Trichoderma</taxon>
    </lineage>
</organism>
<dbReference type="eggNOG" id="KOG4177">
    <property type="taxonomic scope" value="Eukaryota"/>
</dbReference>
<dbReference type="Gene3D" id="1.25.40.20">
    <property type="entry name" value="Ankyrin repeat-containing domain"/>
    <property type="match status" value="5"/>
</dbReference>
<protein>
    <submittedName>
        <fullName evidence="8">Uncharacterized protein</fullName>
    </submittedName>
</protein>
<dbReference type="RefSeq" id="XP_013952939.1">
    <property type="nucleotide sequence ID" value="XM_014097464.1"/>
</dbReference>
<accession>G9N355</accession>
<dbReference type="STRING" id="413071.G9N355"/>
<dbReference type="PROSITE" id="PS50297">
    <property type="entry name" value="ANK_REP_REGION"/>
    <property type="match status" value="5"/>
</dbReference>
<sequence length="1755" mass="196138">MGLRALYTPSPTIFERGAELDDMLKPSRIDRIKHKTEKVKELFSSPSKDEDGSVSFSVTRQPQESRHSHGSSVLLPVPNTSDSATDDNEYRNTPIGELWNLAYKKLQQQDGALIREYEARLRDSVTGALSSALGAEEDRGKWMNTLLRCKMEEVQKNIWKISFRSSEIQPVEVVQPVLGVVKLANDFIVTALASNPYASLAWVGVSALLSLFLNPMDQATSLAKGLEYISALIVQSRMREELYYRCYEIRHSDVQASSVSHVLYKSTLENLYQQILKFQAKCYCYYTNNKAIRLGHDLTGRYDWSGMIEKIRQQESQMAAINQAWSDTQYDEECAAAQERHKEAMHSLVTVGADISGLRKAVEEANAKQDHQNFYRWLCDVDPSDMYNAARKRHEAGTSEWFMENEKFESWMNNPRSLLWLHGKAGSGKSVLSSSVIKFLQNKHKDDATIVIAYYYFSFNDVTKQERDGMLASLIKQICCSRPNMPESVARLGKYKNNGMRPPTEELQAELIETLCGFSKVYIIIDALDECPELGGRREDLMKTLRYILNAAPDNLHVICTSRKESDIYAELQSHLSKPTRVEFDLSSYIHREAIKRDIGRYIDSTLADVNYKSWSDPIKKEVKETLIEKSDGMFQYVRCQFEALRNLKSPSEIQRALEDLPKGLDQTYERILRMTDPKYQEQILSSLKWLAFSFYTLTVGELAEIFIIRPSDMALSHRIKRRLHESEQLFNAEDVLTYFSGLVLVEYGIVRLAHFSIKEYLTSSRIYQDEALSLGFSETNAHLWIAQWCLAYHKCLSTSASKLSRNRDIMKHYAARYWPMHLEMVPRKSWTAQVVKNVAFCLAMQSQSLLIMLIESKGLLRMMRGKDELIYSDMVEMLMRPYCFTAWLGCTLVTEHMLSQTFGEKIYFVQDDFDVALYYAIRGGNPRVVRLLLDKGASANASRIASEGEPGYSKAGDVLQAAVYRGNLAVVGLLLDKGADINAQRGGWGSALQAAAKEGNLRMLQLLIERGADINGPSNEAGCVLSSAIGNMDCFRFLLDNGADVNMRGTGNTESTALCQAAKEKRWDEFDLLLEHGAKGNLGGKGGYPLHELTINYKFNVDEVFPRLKRLLDFGADPNAQDAKCETALHKACEHHRITCSSDCVQAARLLIDYSANVNIVGENRGTPLQRSAYRGCLSMAKLLLGKGGDVSVQGGKYGNALQAVCYSTRALKTKAEMIQLLLDHGADVNAKGGLYGTALQAACCSREGIRSVHRLLELGIDVNAEGGRYGNALQAACHQGDIDMVALLLDYGANINAVVGDEYGTALQAACASDRQRGNEEIVRLLLERGADVNAEGGKSGTALKAASMNTRCDNQHVIMRMLLDYGANINAVTSDEYGTALQAACATAKWGRCEEMVRLLLERGADANAEGGRFGTALQAACAANGNHTSQVEKIRILLEYGARVTTVKSSEYGSPLQAAALLHTSADDTNAQMQLLLDHGVNVNDFVFGEFGSALHYVLSQEENLRKLRSGERVDPSAMFQTMRSRIRFLLDRGTDVNLKGGRYGFPLQAACSVVYDICANGPPRISLLRRESDAAKIRIQLINMAADAVKMLLDECPHIDINAQGGIFGTALQAAAYSGQLKSIRLLLDHGAAVVSDEFCGRYRTALNAAVIRGHWNIVDVLLQAGAKPDCHLLLNPDEGWLVQVQKEHGQAAVDRYRKFWEVEKFLHEQTLLRRGRHVAYYHFAVMWLLAQFQLLTGFIKASFNLLMRK</sequence>
<feature type="repeat" description="ANK" evidence="3">
    <location>
        <begin position="1270"/>
        <end position="1302"/>
    </location>
</feature>
<feature type="repeat" description="ANK" evidence="3">
    <location>
        <begin position="1647"/>
        <end position="1675"/>
    </location>
</feature>
<feature type="transmembrane region" description="Helical" evidence="5">
    <location>
        <begin position="1725"/>
        <end position="1745"/>
    </location>
</feature>
<keyword evidence="5" id="KW-0812">Transmembrane</keyword>
<dbReference type="Gene3D" id="3.40.50.300">
    <property type="entry name" value="P-loop containing nucleotide triphosphate hydrolases"/>
    <property type="match status" value="1"/>
</dbReference>
<dbReference type="SUPFAM" id="SSF52540">
    <property type="entry name" value="P-loop containing nucleoside triphosphate hydrolases"/>
    <property type="match status" value="1"/>
</dbReference>
<dbReference type="Pfam" id="PF00023">
    <property type="entry name" value="Ank"/>
    <property type="match status" value="2"/>
</dbReference>
<evidence type="ECO:0000259" key="6">
    <source>
        <dbReference type="Pfam" id="PF17100"/>
    </source>
</evidence>
<keyword evidence="1" id="KW-0677">Repeat</keyword>
<feature type="repeat" description="ANK" evidence="3">
    <location>
        <begin position="1304"/>
        <end position="1340"/>
    </location>
</feature>
<feature type="domain" description="NWD NACHT-NTPase N-terminal" evidence="6">
    <location>
        <begin position="97"/>
        <end position="318"/>
    </location>
</feature>
<reference evidence="8 9" key="1">
    <citation type="journal article" date="2011" name="Genome Biol.">
        <title>Comparative genome sequence analysis underscores mycoparasitism as the ancestral life style of Trichoderma.</title>
        <authorList>
            <person name="Kubicek C.P."/>
            <person name="Herrera-Estrella A."/>
            <person name="Seidl-Seiboth V."/>
            <person name="Martinez D.A."/>
            <person name="Druzhinina I.S."/>
            <person name="Thon M."/>
            <person name="Zeilinger S."/>
            <person name="Casas-Flores S."/>
            <person name="Horwitz B.A."/>
            <person name="Mukherjee P.K."/>
            <person name="Mukherjee M."/>
            <person name="Kredics L."/>
            <person name="Alcaraz L.D."/>
            <person name="Aerts A."/>
            <person name="Antal Z."/>
            <person name="Atanasova L."/>
            <person name="Cervantes-Badillo M.G."/>
            <person name="Challacombe J."/>
            <person name="Chertkov O."/>
            <person name="McCluskey K."/>
            <person name="Coulpier F."/>
            <person name="Deshpande N."/>
            <person name="von Doehren H."/>
            <person name="Ebbole D.J."/>
            <person name="Esquivel-Naranjo E.U."/>
            <person name="Fekete E."/>
            <person name="Flipphi M."/>
            <person name="Glaser F."/>
            <person name="Gomez-Rodriguez E.Y."/>
            <person name="Gruber S."/>
            <person name="Han C."/>
            <person name="Henrissat B."/>
            <person name="Hermosa R."/>
            <person name="Hernandez-Onate M."/>
            <person name="Karaffa L."/>
            <person name="Kosti I."/>
            <person name="Le Crom S."/>
            <person name="Lindquist E."/>
            <person name="Lucas S."/>
            <person name="Luebeck M."/>
            <person name="Luebeck P.S."/>
            <person name="Margeot A."/>
            <person name="Metz B."/>
            <person name="Misra M."/>
            <person name="Nevalainen H."/>
            <person name="Omann M."/>
            <person name="Packer N."/>
            <person name="Perrone G."/>
            <person name="Uresti-Rivera E.E."/>
            <person name="Salamov A."/>
            <person name="Schmoll M."/>
            <person name="Seiboth B."/>
            <person name="Shapiro H."/>
            <person name="Sukno S."/>
            <person name="Tamayo-Ramos J.A."/>
            <person name="Tisch D."/>
            <person name="Wiest A."/>
            <person name="Wilkinson H.H."/>
            <person name="Zhang M."/>
            <person name="Coutinho P.M."/>
            <person name="Kenerley C.M."/>
            <person name="Monte E."/>
            <person name="Baker S.E."/>
            <person name="Grigoriev I.V."/>
        </authorList>
    </citation>
    <scope>NUCLEOTIDE SEQUENCE [LARGE SCALE GENOMIC DNA]</scope>
    <source>
        <strain evidence="9">Gv29-8 / FGSC 10586</strain>
    </source>
</reference>
<dbReference type="InParanoid" id="G9N355"/>
<dbReference type="PANTHER" id="PTHR24198">
    <property type="entry name" value="ANKYRIN REPEAT AND PROTEIN KINASE DOMAIN-CONTAINING PROTEIN"/>
    <property type="match status" value="1"/>
</dbReference>
<dbReference type="Pfam" id="PF12796">
    <property type="entry name" value="Ank_2"/>
    <property type="match status" value="4"/>
</dbReference>
<dbReference type="Proteomes" id="UP000007115">
    <property type="component" value="Unassembled WGS sequence"/>
</dbReference>
<evidence type="ECO:0000256" key="4">
    <source>
        <dbReference type="SAM" id="MobiDB-lite"/>
    </source>
</evidence>
<dbReference type="Pfam" id="PF17100">
    <property type="entry name" value="NACHT_N"/>
    <property type="match status" value="1"/>
</dbReference>
<dbReference type="SMART" id="SM00248">
    <property type="entry name" value="ANK"/>
    <property type="match status" value="18"/>
</dbReference>
<evidence type="ECO:0000256" key="2">
    <source>
        <dbReference type="ARBA" id="ARBA00023043"/>
    </source>
</evidence>
<dbReference type="PROSITE" id="PS50088">
    <property type="entry name" value="ANK_REPEAT"/>
    <property type="match status" value="8"/>
</dbReference>
<keyword evidence="2 3" id="KW-0040">ANK repeat</keyword>
<evidence type="ECO:0000256" key="5">
    <source>
        <dbReference type="SAM" id="Phobius"/>
    </source>
</evidence>
<dbReference type="InterPro" id="IPR056884">
    <property type="entry name" value="NPHP3-like_N"/>
</dbReference>
<dbReference type="InterPro" id="IPR036770">
    <property type="entry name" value="Ankyrin_rpt-contain_sf"/>
</dbReference>
<feature type="repeat" description="ANK" evidence="3">
    <location>
        <begin position="1341"/>
        <end position="1377"/>
    </location>
</feature>
<comment type="caution">
    <text evidence="8">The sequence shown here is derived from an EMBL/GenBank/DDBJ whole genome shotgun (WGS) entry which is preliminary data.</text>
</comment>
<proteinExistence type="predicted"/>
<evidence type="ECO:0000259" key="7">
    <source>
        <dbReference type="Pfam" id="PF24883"/>
    </source>
</evidence>
<dbReference type="SUPFAM" id="SSF48403">
    <property type="entry name" value="Ankyrin repeat"/>
    <property type="match status" value="3"/>
</dbReference>
<dbReference type="InterPro" id="IPR002110">
    <property type="entry name" value="Ankyrin_rpt"/>
</dbReference>
<keyword evidence="9" id="KW-1185">Reference proteome</keyword>